<feature type="transmembrane region" description="Helical" evidence="5">
    <location>
        <begin position="127"/>
        <end position="147"/>
    </location>
</feature>
<evidence type="ECO:0000256" key="1">
    <source>
        <dbReference type="ARBA" id="ARBA00007824"/>
    </source>
</evidence>
<dbReference type="GO" id="GO:0005737">
    <property type="term" value="C:cytoplasm"/>
    <property type="evidence" value="ECO:0007669"/>
    <property type="project" value="TreeGrafter"/>
</dbReference>
<keyword evidence="3" id="KW-0378">Hydrolase</keyword>
<keyword evidence="5" id="KW-1133">Transmembrane helix</keyword>
<comment type="similarity">
    <text evidence="1">Belongs to the H-rev107 family.</text>
</comment>
<protein>
    <submittedName>
        <fullName evidence="7">Ribosome biogenesis protein BRX1-like protein</fullName>
    </submittedName>
</protein>
<evidence type="ECO:0000313" key="7">
    <source>
        <dbReference type="EMBL" id="TFK12204.1"/>
    </source>
</evidence>
<organism evidence="7 8">
    <name type="scientific">Platysternon megacephalum</name>
    <name type="common">big-headed turtle</name>
    <dbReference type="NCBI Taxonomy" id="55544"/>
    <lineage>
        <taxon>Eukaryota</taxon>
        <taxon>Metazoa</taxon>
        <taxon>Chordata</taxon>
        <taxon>Craniata</taxon>
        <taxon>Vertebrata</taxon>
        <taxon>Euteleostomi</taxon>
        <taxon>Archelosauria</taxon>
        <taxon>Testudinata</taxon>
        <taxon>Testudines</taxon>
        <taxon>Cryptodira</taxon>
        <taxon>Durocryptodira</taxon>
        <taxon>Testudinoidea</taxon>
        <taxon>Platysternidae</taxon>
        <taxon>Platysternon</taxon>
    </lineage>
</organism>
<dbReference type="InterPro" id="IPR007053">
    <property type="entry name" value="LRAT_dom"/>
</dbReference>
<keyword evidence="5" id="KW-0472">Membrane</keyword>
<name>A0A4D9F2N2_9SAUR</name>
<dbReference type="OrthoDB" id="421951at2759"/>
<dbReference type="GO" id="GO:0004623">
    <property type="term" value="F:phospholipase A2 activity"/>
    <property type="evidence" value="ECO:0007669"/>
    <property type="project" value="TreeGrafter"/>
</dbReference>
<dbReference type="GO" id="GO:0070292">
    <property type="term" value="P:N-acylphosphatidylethanolamine metabolic process"/>
    <property type="evidence" value="ECO:0007669"/>
    <property type="project" value="TreeGrafter"/>
</dbReference>
<evidence type="ECO:0000256" key="2">
    <source>
        <dbReference type="ARBA" id="ARBA00022679"/>
    </source>
</evidence>
<reference evidence="7 8" key="2">
    <citation type="submission" date="2019-04" db="EMBL/GenBank/DDBJ databases">
        <title>The genome sequence of big-headed turtle.</title>
        <authorList>
            <person name="Gong S."/>
        </authorList>
    </citation>
    <scope>NUCLEOTIDE SEQUENCE [LARGE SCALE GENOMIC DNA]</scope>
    <source>
        <strain evidence="7">DO16091913</strain>
        <tissue evidence="7">Muscle</tissue>
    </source>
</reference>
<dbReference type="EMBL" id="QXTE01000025">
    <property type="protein sequence ID" value="TFK12204.1"/>
    <property type="molecule type" value="Genomic_DNA"/>
</dbReference>
<dbReference type="GO" id="GO:0016410">
    <property type="term" value="F:N-acyltransferase activity"/>
    <property type="evidence" value="ECO:0007669"/>
    <property type="project" value="TreeGrafter"/>
</dbReference>
<dbReference type="AlphaFoldDB" id="A0A4D9F2N2"/>
<gene>
    <name evidence="7" type="ORF">DR999_PMT04651</name>
</gene>
<sequence length="150" mass="16623">MPLEGRKPKSGDLIEIDRGFYKHWGVYVGDDSVVHLTDVTGMSGLGSSNGQAVVKKQHIKRVVGNCNYWVNNKHDKTLHVYPVSRIIARANKRVGEKRTYQVFADNCEHFANEMRYNTARSDQADRAVGAGIGTLIAIGLGTLALFIGHR</sequence>
<comment type="caution">
    <text evidence="7">The sequence shown here is derived from an EMBL/GenBank/DDBJ whole genome shotgun (WGS) entry which is preliminary data.</text>
</comment>
<dbReference type="GO" id="GO:0008970">
    <property type="term" value="F:phospholipase A1 activity"/>
    <property type="evidence" value="ECO:0007669"/>
    <property type="project" value="TreeGrafter"/>
</dbReference>
<keyword evidence="2" id="KW-0808">Transferase</keyword>
<dbReference type="PROSITE" id="PS51934">
    <property type="entry name" value="LRAT"/>
    <property type="match status" value="1"/>
</dbReference>
<dbReference type="InterPro" id="IPR051496">
    <property type="entry name" value="H-rev107_PLA/AT"/>
</dbReference>
<dbReference type="Proteomes" id="UP000297703">
    <property type="component" value="Unassembled WGS sequence"/>
</dbReference>
<evidence type="ECO:0000256" key="5">
    <source>
        <dbReference type="SAM" id="Phobius"/>
    </source>
</evidence>
<keyword evidence="5" id="KW-0812">Transmembrane</keyword>
<feature type="domain" description="LRAT" evidence="6">
    <location>
        <begin position="13"/>
        <end position="123"/>
    </location>
</feature>
<keyword evidence="8" id="KW-1185">Reference proteome</keyword>
<evidence type="ECO:0000313" key="8">
    <source>
        <dbReference type="Proteomes" id="UP000297703"/>
    </source>
</evidence>
<evidence type="ECO:0000259" key="6">
    <source>
        <dbReference type="PROSITE" id="PS51934"/>
    </source>
</evidence>
<dbReference type="PANTHER" id="PTHR13943">
    <property type="entry name" value="HRAS-LIKE SUPPRESSOR - RELATED"/>
    <property type="match status" value="1"/>
</dbReference>
<dbReference type="STRING" id="55544.A0A4D9F2N2"/>
<evidence type="ECO:0000256" key="4">
    <source>
        <dbReference type="ARBA" id="ARBA00023098"/>
    </source>
</evidence>
<accession>A0A4D9F2N2</accession>
<evidence type="ECO:0000256" key="3">
    <source>
        <dbReference type="ARBA" id="ARBA00022801"/>
    </source>
</evidence>
<dbReference type="Pfam" id="PF04970">
    <property type="entry name" value="LRAT"/>
    <property type="match status" value="1"/>
</dbReference>
<dbReference type="Gene3D" id="3.90.1720.10">
    <property type="entry name" value="endopeptidase domain like (from Nostoc punctiforme)"/>
    <property type="match status" value="1"/>
</dbReference>
<reference evidence="7 8" key="1">
    <citation type="submission" date="2019-04" db="EMBL/GenBank/DDBJ databases">
        <title>Draft genome of the big-headed turtle Platysternon megacephalum.</title>
        <authorList>
            <person name="Gong S."/>
        </authorList>
    </citation>
    <scope>NUCLEOTIDE SEQUENCE [LARGE SCALE GENOMIC DNA]</scope>
    <source>
        <strain evidence="7">DO16091913</strain>
        <tissue evidence="7">Muscle</tissue>
    </source>
</reference>
<keyword evidence="4" id="KW-0443">Lipid metabolism</keyword>
<proteinExistence type="inferred from homology"/>
<dbReference type="PANTHER" id="PTHR13943:SF31">
    <property type="entry name" value="PHOSPHOLIPASE A AND ACYLTRANSFERASE 3"/>
    <property type="match status" value="1"/>
</dbReference>